<evidence type="ECO:0000313" key="3">
    <source>
        <dbReference type="Proteomes" id="UP001143328"/>
    </source>
</evidence>
<dbReference type="AlphaFoldDB" id="A0A9W6K680"/>
<feature type="region of interest" description="Disordered" evidence="1">
    <location>
        <begin position="15"/>
        <end position="42"/>
    </location>
</feature>
<feature type="compositionally biased region" description="Low complexity" evidence="1">
    <location>
        <begin position="15"/>
        <end position="26"/>
    </location>
</feature>
<reference evidence="2" key="2">
    <citation type="submission" date="2023-01" db="EMBL/GenBank/DDBJ databases">
        <authorList>
            <person name="Sun Q."/>
            <person name="Evtushenko L."/>
        </authorList>
    </citation>
    <scope>NUCLEOTIDE SEQUENCE</scope>
    <source>
        <strain evidence="2">VKM B-2935</strain>
    </source>
</reference>
<accession>A0A9W6K680</accession>
<evidence type="ECO:0000256" key="1">
    <source>
        <dbReference type="SAM" id="MobiDB-lite"/>
    </source>
</evidence>
<name>A0A9W6K680_9PSED</name>
<evidence type="ECO:0000313" key="2">
    <source>
        <dbReference type="EMBL" id="GLK88445.1"/>
    </source>
</evidence>
<sequence length="70" mass="7542">MPGLLHFLVQLKQPAAAKRAKQQPQQHIPGNHIGHPFPDHDPLEPSGECAICEGDKRCKKAVGNAGAGWL</sequence>
<organism evidence="2 3">
    <name type="scientific">Pseudomonas turukhanskensis</name>
    <dbReference type="NCBI Taxonomy" id="1806536"/>
    <lineage>
        <taxon>Bacteria</taxon>
        <taxon>Pseudomonadati</taxon>
        <taxon>Pseudomonadota</taxon>
        <taxon>Gammaproteobacteria</taxon>
        <taxon>Pseudomonadales</taxon>
        <taxon>Pseudomonadaceae</taxon>
        <taxon>Pseudomonas</taxon>
    </lineage>
</organism>
<reference evidence="2" key="1">
    <citation type="journal article" date="2014" name="Int. J. Syst. Evol. Microbiol.">
        <title>Complete genome sequence of Corynebacterium casei LMG S-19264T (=DSM 44701T), isolated from a smear-ripened cheese.</title>
        <authorList>
            <consortium name="US DOE Joint Genome Institute (JGI-PGF)"/>
            <person name="Walter F."/>
            <person name="Albersmeier A."/>
            <person name="Kalinowski J."/>
            <person name="Ruckert C."/>
        </authorList>
    </citation>
    <scope>NUCLEOTIDE SEQUENCE</scope>
    <source>
        <strain evidence="2">VKM B-2935</strain>
    </source>
</reference>
<protein>
    <submittedName>
        <fullName evidence="2">Uncharacterized protein</fullName>
    </submittedName>
</protein>
<dbReference type="EMBL" id="BSFN01000003">
    <property type="protein sequence ID" value="GLK88445.1"/>
    <property type="molecule type" value="Genomic_DNA"/>
</dbReference>
<proteinExistence type="predicted"/>
<dbReference type="Proteomes" id="UP001143328">
    <property type="component" value="Unassembled WGS sequence"/>
</dbReference>
<comment type="caution">
    <text evidence="2">The sequence shown here is derived from an EMBL/GenBank/DDBJ whole genome shotgun (WGS) entry which is preliminary data.</text>
</comment>
<gene>
    <name evidence="2" type="ORF">GCM10017655_15070</name>
</gene>
<keyword evidence="3" id="KW-1185">Reference proteome</keyword>